<dbReference type="EnsemblMetazoa" id="GPAI033468-RA">
    <property type="protein sequence ID" value="GPAI033468-PA"/>
    <property type="gene ID" value="GPAI033468"/>
</dbReference>
<proteinExistence type="predicted"/>
<evidence type="ECO:0000256" key="1">
    <source>
        <dbReference type="SAM" id="MobiDB-lite"/>
    </source>
</evidence>
<reference evidence="3" key="1">
    <citation type="submission" date="2014-03" db="EMBL/GenBank/DDBJ databases">
        <authorList>
            <person name="Aksoy S."/>
            <person name="Warren W."/>
            <person name="Wilson R.K."/>
        </authorList>
    </citation>
    <scope>NUCLEOTIDE SEQUENCE [LARGE SCALE GENOMIC DNA]</scope>
    <source>
        <strain evidence="3">IAEA</strain>
    </source>
</reference>
<dbReference type="InterPro" id="IPR008996">
    <property type="entry name" value="IL1/FGF"/>
</dbReference>
<protein>
    <submittedName>
        <fullName evidence="2">Uncharacterized protein</fullName>
    </submittedName>
</protein>
<evidence type="ECO:0000313" key="3">
    <source>
        <dbReference type="Proteomes" id="UP000092445"/>
    </source>
</evidence>
<dbReference type="VEuPathDB" id="VectorBase:GPAI033468"/>
<accession>A0A1B0A3M7</accession>
<name>A0A1B0A3M7_GLOPL</name>
<organism evidence="2 3">
    <name type="scientific">Glossina pallidipes</name>
    <name type="common">Tsetse fly</name>
    <dbReference type="NCBI Taxonomy" id="7398"/>
    <lineage>
        <taxon>Eukaryota</taxon>
        <taxon>Metazoa</taxon>
        <taxon>Ecdysozoa</taxon>
        <taxon>Arthropoda</taxon>
        <taxon>Hexapoda</taxon>
        <taxon>Insecta</taxon>
        <taxon>Pterygota</taxon>
        <taxon>Neoptera</taxon>
        <taxon>Endopterygota</taxon>
        <taxon>Diptera</taxon>
        <taxon>Brachycera</taxon>
        <taxon>Muscomorpha</taxon>
        <taxon>Hippoboscoidea</taxon>
        <taxon>Glossinidae</taxon>
        <taxon>Glossina</taxon>
    </lineage>
</organism>
<dbReference type="SUPFAM" id="SSF50353">
    <property type="entry name" value="Cytokine"/>
    <property type="match status" value="1"/>
</dbReference>
<dbReference type="Proteomes" id="UP000092445">
    <property type="component" value="Unassembled WGS sequence"/>
</dbReference>
<reference evidence="2" key="2">
    <citation type="submission" date="2020-05" db="UniProtKB">
        <authorList>
            <consortium name="EnsemblMetazoa"/>
        </authorList>
    </citation>
    <scope>IDENTIFICATION</scope>
    <source>
        <strain evidence="2">IAEA</strain>
    </source>
</reference>
<feature type="region of interest" description="Disordered" evidence="1">
    <location>
        <begin position="359"/>
        <end position="384"/>
    </location>
</feature>
<keyword evidence="3" id="KW-1185">Reference proteome</keyword>
<sequence>MTVAASTLPSLPKELHETCYFNETIVHGYFVFRSVVNLQRRIGFTPRGKAVGPKRNVNDACYMFTKIPTDQFLHQLTNFLPRSSIATTTKPQTSQQGTMNNINIYGHLSLNIKNSREKGGEQLENLQQQHFNRDVDQRLNGIQNQYVNEKKFDHQDQTQDYIKNVDLSSVKKSYSKLHTVLSNFTKERTQRLDFLDSPRQKQHQVRHHHNNPHMLARRKHHEQKEKRKHCHHVKSSPYVSTLSITSRKRTAALFSSTAPTLLKSTLNKKTSSYSEYFQIATTVGVNISSAMSTTTPDKRKDRRRKVHKFRANRTEQHVGLDIQNEPHHLTPSKSEPFSHYVAPLSTVSSQKTFSNLKEINQNPEDKKKKTGETQMKSYNTREKEYSTTESASTWEKLSSTVLTTTTKRVKLSSSSSPYLPSRLSSFKEDSVLDITNATEFNKNEANKIVASSMEQYFSHRATFDHVILTTPRIVTAQQLNETDGEKAKNVTKPNLLSIPKAIRPPNSFTLGLWSVNGSRESNASGWHEISTKIQKLKANDILTLINNNIPENGAKLQENSSVVSIPIKDERDAVKLSPRNNPISVQEDEHDRMVSAQFPKTQNRVGKPENDIKIVIQKKKKKISLAILSTTPRAVVMTTKLKPALISATRTLLSPENSSVISIDKNASGIKTNSSSIHNITNNNRLPFFSLKPTAMTTPRMSLRSLILNNASKNFSQKVMATPFHQLTYVRNQAGEIDIDNIDNINIYPHLLDDNDGSKIATLKQNIGNDGQLTLITAYLPTLATATLPESIRIAKIKINRERKRRMHLRSIAVYT</sequence>
<dbReference type="AlphaFoldDB" id="A0A1B0A3M7"/>
<evidence type="ECO:0000313" key="2">
    <source>
        <dbReference type="EnsemblMetazoa" id="GPAI033468-PA"/>
    </source>
</evidence>
<dbReference type="STRING" id="7398.A0A1B0A3M7"/>